<feature type="transmembrane region" description="Helical" evidence="1">
    <location>
        <begin position="266"/>
        <end position="285"/>
    </location>
</feature>
<feature type="transmembrane region" description="Helical" evidence="1">
    <location>
        <begin position="137"/>
        <end position="153"/>
    </location>
</feature>
<feature type="transmembrane region" description="Helical" evidence="1">
    <location>
        <begin position="31"/>
        <end position="50"/>
    </location>
</feature>
<dbReference type="Pfam" id="PF13536">
    <property type="entry name" value="EmrE"/>
    <property type="match status" value="1"/>
</dbReference>
<dbReference type="EMBL" id="LDPH01000002">
    <property type="protein sequence ID" value="KLV28042.1"/>
    <property type="molecule type" value="Genomic_DNA"/>
</dbReference>
<protein>
    <submittedName>
        <fullName evidence="2">Membrane protein</fullName>
    </submittedName>
</protein>
<dbReference type="Proteomes" id="UP000036045">
    <property type="component" value="Unassembled WGS sequence"/>
</dbReference>
<keyword evidence="1" id="KW-0812">Transmembrane</keyword>
<dbReference type="PATRIC" id="fig|1397.4.peg.2072"/>
<comment type="caution">
    <text evidence="2">The sequence shown here is derived from an EMBL/GenBank/DDBJ whole genome shotgun (WGS) entry which is preliminary data.</text>
</comment>
<dbReference type="OrthoDB" id="3457556at2"/>
<dbReference type="InterPro" id="IPR032713">
    <property type="entry name" value="EmrE"/>
</dbReference>
<evidence type="ECO:0000313" key="2">
    <source>
        <dbReference type="EMBL" id="KLV28042.1"/>
    </source>
</evidence>
<keyword evidence="1" id="KW-0472">Membrane</keyword>
<evidence type="ECO:0000256" key="1">
    <source>
        <dbReference type="SAM" id="Phobius"/>
    </source>
</evidence>
<feature type="transmembrane region" description="Helical" evidence="1">
    <location>
        <begin position="98"/>
        <end position="116"/>
    </location>
</feature>
<gene>
    <name evidence="2" type="ORF">ABW02_03930</name>
</gene>
<dbReference type="GeneID" id="56349909"/>
<evidence type="ECO:0000313" key="3">
    <source>
        <dbReference type="Proteomes" id="UP000036045"/>
    </source>
</evidence>
<feature type="transmembrane region" description="Helical" evidence="1">
    <location>
        <begin position="199"/>
        <end position="221"/>
    </location>
</feature>
<feature type="transmembrane region" description="Helical" evidence="1">
    <location>
        <begin position="159"/>
        <end position="178"/>
    </location>
</feature>
<feature type="transmembrane region" description="Helical" evidence="1">
    <location>
        <begin position="291"/>
        <end position="309"/>
    </location>
</feature>
<proteinExistence type="predicted"/>
<accession>A0A0J1IQ10</accession>
<keyword evidence="3" id="KW-1185">Reference proteome</keyword>
<dbReference type="AlphaFoldDB" id="A0A0J1IQ10"/>
<organism evidence="2 3">
    <name type="scientific">Niallia circulans</name>
    <name type="common">Bacillus circulans</name>
    <dbReference type="NCBI Taxonomy" id="1397"/>
    <lineage>
        <taxon>Bacteria</taxon>
        <taxon>Bacillati</taxon>
        <taxon>Bacillota</taxon>
        <taxon>Bacilli</taxon>
        <taxon>Bacillales</taxon>
        <taxon>Bacillaceae</taxon>
        <taxon>Niallia</taxon>
    </lineage>
</organism>
<feature type="transmembrane region" description="Helical" evidence="1">
    <location>
        <begin position="233"/>
        <end position="254"/>
    </location>
</feature>
<feature type="transmembrane region" description="Helical" evidence="1">
    <location>
        <begin position="70"/>
        <end position="92"/>
    </location>
</feature>
<name>A0A0J1IQ10_NIACI</name>
<keyword evidence="1" id="KW-1133">Transmembrane helix</keyword>
<reference evidence="2 3" key="1">
    <citation type="submission" date="2015-05" db="EMBL/GenBank/DDBJ databases">
        <title>Whole genome sequence and identification of bacterial endophytes from Costus igneus.</title>
        <authorList>
            <person name="Lee Y.P."/>
            <person name="Gan H.M."/>
            <person name="Eng W."/>
            <person name="Wheatley M.S."/>
            <person name="Caraballo A."/>
            <person name="Polter S."/>
            <person name="Savka M.A."/>
            <person name="Hudson A.O."/>
        </authorList>
    </citation>
    <scope>NUCLEOTIDE SEQUENCE [LARGE SCALE GENOMIC DNA]</scope>
    <source>
        <strain evidence="2 3">RIT379</strain>
    </source>
</reference>
<sequence length="324" mass="35904">MRPIILGIFAALFFAFTFVINQSMEIGGGSWIWSASLRYFFMVPLLLLIVGWRRNLTAVWKELRRNPVPWILWSTVGFGLFYGGICLAGAYGPGWLVAGTWQLTIISGTLLAPFFYEQKRDKNGSIQNMRRKIPFKSLTFSMLIVLGIIIMQLEFAVSISLKNALFCLIPILIASFAYPLGNRKMMEVCDGRLDVFQRVLGMTAASIPFWVLLSGVGAYTVGLPSKQQVFQSAIVAIFSGIIATILFFAATDLVKDNLIKLGAVEATQSLEVLFALIGEVLFLSAPLPSHLSFFGICLVMFGMVLHSVYSSKKIHINRSMEASS</sequence>
<dbReference type="RefSeq" id="WP_047940595.1">
    <property type="nucleotide sequence ID" value="NZ_CP053989.1"/>
</dbReference>